<dbReference type="Gene3D" id="2.40.50.140">
    <property type="entry name" value="Nucleic acid-binding proteins"/>
    <property type="match status" value="1"/>
</dbReference>
<dbReference type="RefSeq" id="WP_078977754.1">
    <property type="nucleotide sequence ID" value="NZ_MWQN01000001.1"/>
</dbReference>
<feature type="domain" description="NfeD-like C-terminal" evidence="2">
    <location>
        <begin position="78"/>
        <end position="134"/>
    </location>
</feature>
<dbReference type="EMBL" id="MWQN01000001">
    <property type="protein sequence ID" value="OPC85240.1"/>
    <property type="molecule type" value="Genomic_DNA"/>
</dbReference>
<dbReference type="InterPro" id="IPR002810">
    <property type="entry name" value="NfeD-like_C"/>
</dbReference>
<keyword evidence="1" id="KW-0472">Membrane</keyword>
<evidence type="ECO:0000259" key="2">
    <source>
        <dbReference type="Pfam" id="PF01957"/>
    </source>
</evidence>
<reference evidence="3 4" key="1">
    <citation type="submission" date="2017-03" db="EMBL/GenBank/DDBJ databases">
        <title>Draft genome sequence of Streptomyces scabrisporus NF3, endophyte isolated from Amphipterygium adstringens.</title>
        <authorList>
            <person name="Vazquez M."/>
            <person name="Ceapa C.D."/>
            <person name="Rodriguez Luna D."/>
            <person name="Sanchez Esquivel S."/>
        </authorList>
    </citation>
    <scope>NUCLEOTIDE SEQUENCE [LARGE SCALE GENOMIC DNA]</scope>
    <source>
        <strain evidence="3 4">NF3</strain>
    </source>
</reference>
<organism evidence="3 4">
    <name type="scientific">Embleya scabrispora</name>
    <dbReference type="NCBI Taxonomy" id="159449"/>
    <lineage>
        <taxon>Bacteria</taxon>
        <taxon>Bacillati</taxon>
        <taxon>Actinomycetota</taxon>
        <taxon>Actinomycetes</taxon>
        <taxon>Kitasatosporales</taxon>
        <taxon>Streptomycetaceae</taxon>
        <taxon>Embleya</taxon>
    </lineage>
</organism>
<name>A0A1T3P8Q5_9ACTN</name>
<evidence type="ECO:0000313" key="3">
    <source>
        <dbReference type="EMBL" id="OPC85240.1"/>
    </source>
</evidence>
<sequence>MWWLIAVGAFGIFGVLTSFVEMGMLAVAALAATIAAGAGGNFLVQSVVFAVVAIVLLAFVRPVVVRHNNTPGTRTGIDALKGARAVVLERVDEHGGRIKLNGEVWSARTLDTTAVFEPGAQVDVADIVGATAVVM</sequence>
<proteinExistence type="predicted"/>
<dbReference type="STRING" id="159449.B4N89_23260"/>
<evidence type="ECO:0000256" key="1">
    <source>
        <dbReference type="SAM" id="Phobius"/>
    </source>
</evidence>
<dbReference type="OrthoDB" id="9792945at2"/>
<accession>A0A1T3P8Q5</accession>
<keyword evidence="4" id="KW-1185">Reference proteome</keyword>
<dbReference type="Proteomes" id="UP000190037">
    <property type="component" value="Unassembled WGS sequence"/>
</dbReference>
<gene>
    <name evidence="3" type="ORF">B4N89_23260</name>
</gene>
<dbReference type="AlphaFoldDB" id="A0A1T3P8Q5"/>
<evidence type="ECO:0000313" key="4">
    <source>
        <dbReference type="Proteomes" id="UP000190037"/>
    </source>
</evidence>
<protein>
    <recommendedName>
        <fullName evidence="2">NfeD-like C-terminal domain-containing protein</fullName>
    </recommendedName>
</protein>
<keyword evidence="1" id="KW-0812">Transmembrane</keyword>
<dbReference type="InterPro" id="IPR012340">
    <property type="entry name" value="NA-bd_OB-fold"/>
</dbReference>
<comment type="caution">
    <text evidence="3">The sequence shown here is derived from an EMBL/GenBank/DDBJ whole genome shotgun (WGS) entry which is preliminary data.</text>
</comment>
<feature type="transmembrane region" description="Helical" evidence="1">
    <location>
        <begin position="41"/>
        <end position="60"/>
    </location>
</feature>
<dbReference type="SUPFAM" id="SSF141322">
    <property type="entry name" value="NfeD domain-like"/>
    <property type="match status" value="1"/>
</dbReference>
<dbReference type="Pfam" id="PF01957">
    <property type="entry name" value="NfeD"/>
    <property type="match status" value="1"/>
</dbReference>
<keyword evidence="1" id="KW-1133">Transmembrane helix</keyword>